<evidence type="ECO:0000313" key="12">
    <source>
        <dbReference type="Proteomes" id="UP000642920"/>
    </source>
</evidence>
<keyword evidence="2 8" id="KW-0813">Transport</keyword>
<dbReference type="Pfam" id="PF07715">
    <property type="entry name" value="Plug"/>
    <property type="match status" value="1"/>
</dbReference>
<dbReference type="GO" id="GO:0015344">
    <property type="term" value="F:siderophore uptake transmembrane transporter activity"/>
    <property type="evidence" value="ECO:0007669"/>
    <property type="project" value="TreeGrafter"/>
</dbReference>
<evidence type="ECO:0000256" key="1">
    <source>
        <dbReference type="ARBA" id="ARBA00004571"/>
    </source>
</evidence>
<keyword evidence="11" id="KW-0645">Protease</keyword>
<evidence type="ECO:0000256" key="9">
    <source>
        <dbReference type="SAM" id="SignalP"/>
    </source>
</evidence>
<dbReference type="Gene3D" id="2.170.130.10">
    <property type="entry name" value="TonB-dependent receptor, plug domain"/>
    <property type="match status" value="1"/>
</dbReference>
<keyword evidence="4 8" id="KW-0812">Transmembrane</keyword>
<dbReference type="SUPFAM" id="SSF56935">
    <property type="entry name" value="Porins"/>
    <property type="match status" value="1"/>
</dbReference>
<evidence type="ECO:0000256" key="4">
    <source>
        <dbReference type="ARBA" id="ARBA00022692"/>
    </source>
</evidence>
<dbReference type="GO" id="GO:0004180">
    <property type="term" value="F:carboxypeptidase activity"/>
    <property type="evidence" value="ECO:0007669"/>
    <property type="project" value="UniProtKB-KW"/>
</dbReference>
<dbReference type="GO" id="GO:0044718">
    <property type="term" value="P:siderophore transmembrane transport"/>
    <property type="evidence" value="ECO:0007669"/>
    <property type="project" value="TreeGrafter"/>
</dbReference>
<dbReference type="InterPro" id="IPR012910">
    <property type="entry name" value="Plug_dom"/>
</dbReference>
<dbReference type="PANTHER" id="PTHR30069">
    <property type="entry name" value="TONB-DEPENDENT OUTER MEMBRANE RECEPTOR"/>
    <property type="match status" value="1"/>
</dbReference>
<proteinExistence type="inferred from homology"/>
<dbReference type="Proteomes" id="UP000642920">
    <property type="component" value="Unassembled WGS sequence"/>
</dbReference>
<keyword evidence="7 8" id="KW-0998">Cell outer membrane</keyword>
<keyword evidence="11" id="KW-0378">Hydrolase</keyword>
<sequence>MKKALLLIATYLILTNAFCQQKKYVSFKESSLTLTEFLEKVTSEYDVRIYYKNSWTDTVKTKVDFTNLSIEEALDSVLNKYNIYKFRYNDDFILTKDVIIIEQPKILQSIYEPQSNVNGAKGMVFQKDLEKIQSENRDLNLIEVGNRAKYKEGGKSTLVGYIKERVSKNPIPEVLIYTEDKKTFSKTDENGFYALNISNGKNLLTYQYLGKLTKQKFILMLSDGQLDVELDDDIITLKEVTVKADQRDNIENTIMGIEKIDVQDTKNMPVVLGEKDIIKVATSTAGIQTVGEGAAGIHVRGGKSDQNLMLLDGATIYNSNHFFGFFSAFNSDALDGMKVYKSSMPAQYGGRLSSVFDIETKKASKEKASFIAAFSPITAKATAEIPIIKEKAGIMLGGRITYSNWILQRINNASFKENEASFSDLTGRFDYDLNEKNSIKLSAYISNDKFRLNSDTIFSFSDFSYSNMLSSLEWRHIHNKNFESKISFSSSNYGYKLLSNSVPENSFKQDFDISELTGKYLLDFFINEKHTLKAGIESKFYKVNPGSLQPTNSVSEITTKNIQREKGIETGIFLSDKYDLNKKINLDIGLRFNNFVSLGAKDVFVYEENAPRVRASVIDTLDFSENEIIKNFNGLDYRFAARYSLNKKSSIKASYNKVRQYLHSLSNAASVSPTDIWVISNYHIDPQTSDQLSLGYFQNFLDNSLETSVEFYYKQLNNLVDFKVGADFLLNNQIEADVLQGEGRSYGMELSLKKKGKLNGWINYTFARSLLRLNGDFPDEIINQGDYFPTNYDKPHTLNVVANYKLTKRVSFSLNSNFTSGRPVTYPVGTYNFKGSEVVHYSDRNSFRIPDYFRVDIGINLEEGHRVNKSYHSYWSFSVYNLLGRDNPFSVFFDVRDGEVYGYQLIVFGNPIPIVTFNLRF</sequence>
<evidence type="ECO:0000256" key="7">
    <source>
        <dbReference type="ARBA" id="ARBA00023237"/>
    </source>
</evidence>
<comment type="similarity">
    <text evidence="8">Belongs to the TonB-dependent receptor family.</text>
</comment>
<dbReference type="InterPro" id="IPR036942">
    <property type="entry name" value="Beta-barrel_TonB_sf"/>
</dbReference>
<dbReference type="InterPro" id="IPR008969">
    <property type="entry name" value="CarboxyPept-like_regulatory"/>
</dbReference>
<dbReference type="RefSeq" id="WP_201922775.1">
    <property type="nucleotide sequence ID" value="NZ_JAERQG010000003.1"/>
</dbReference>
<accession>A0A937APE6</accession>
<reference evidence="11" key="1">
    <citation type="submission" date="2021-01" db="EMBL/GenBank/DDBJ databases">
        <title>Marivirga sp. nov., isolated from intertidal surface sediments.</title>
        <authorList>
            <person name="Zhang M."/>
        </authorList>
    </citation>
    <scope>NUCLEOTIDE SEQUENCE</scope>
    <source>
        <strain evidence="11">SM1354</strain>
    </source>
</reference>
<gene>
    <name evidence="11" type="ORF">JKP34_14090</name>
</gene>
<feature type="chain" id="PRO_5036782659" evidence="9">
    <location>
        <begin position="20"/>
        <end position="921"/>
    </location>
</feature>
<evidence type="ECO:0000256" key="3">
    <source>
        <dbReference type="ARBA" id="ARBA00022452"/>
    </source>
</evidence>
<comment type="caution">
    <text evidence="11">The sequence shown here is derived from an EMBL/GenBank/DDBJ whole genome shotgun (WGS) entry which is preliminary data.</text>
</comment>
<feature type="domain" description="TonB-dependent receptor plug" evidence="10">
    <location>
        <begin position="274"/>
        <end position="351"/>
    </location>
</feature>
<dbReference type="InterPro" id="IPR037066">
    <property type="entry name" value="Plug_dom_sf"/>
</dbReference>
<dbReference type="Gene3D" id="2.40.170.20">
    <property type="entry name" value="TonB-dependent receptor, beta-barrel domain"/>
    <property type="match status" value="1"/>
</dbReference>
<evidence type="ECO:0000256" key="6">
    <source>
        <dbReference type="ARBA" id="ARBA00023136"/>
    </source>
</evidence>
<dbReference type="SUPFAM" id="SSF49464">
    <property type="entry name" value="Carboxypeptidase regulatory domain-like"/>
    <property type="match status" value="1"/>
</dbReference>
<comment type="subcellular location">
    <subcellularLocation>
        <location evidence="1 8">Cell outer membrane</location>
        <topology evidence="1 8">Multi-pass membrane protein</topology>
    </subcellularLocation>
</comment>
<evidence type="ECO:0000313" key="11">
    <source>
        <dbReference type="EMBL" id="MBL0766392.1"/>
    </source>
</evidence>
<keyword evidence="12" id="KW-1185">Reference proteome</keyword>
<keyword evidence="5 9" id="KW-0732">Signal</keyword>
<evidence type="ECO:0000256" key="5">
    <source>
        <dbReference type="ARBA" id="ARBA00022729"/>
    </source>
</evidence>
<dbReference type="Pfam" id="PF13715">
    <property type="entry name" value="CarbopepD_reg_2"/>
    <property type="match status" value="1"/>
</dbReference>
<protein>
    <submittedName>
        <fullName evidence="11">Carboxypeptidase-like regulatory domain-containing protein</fullName>
    </submittedName>
</protein>
<dbReference type="PROSITE" id="PS52016">
    <property type="entry name" value="TONB_DEPENDENT_REC_3"/>
    <property type="match status" value="1"/>
</dbReference>
<evidence type="ECO:0000256" key="2">
    <source>
        <dbReference type="ARBA" id="ARBA00022448"/>
    </source>
</evidence>
<dbReference type="PANTHER" id="PTHR30069:SF29">
    <property type="entry name" value="HEMOGLOBIN AND HEMOGLOBIN-HAPTOGLOBIN-BINDING PROTEIN 1-RELATED"/>
    <property type="match status" value="1"/>
</dbReference>
<dbReference type="InterPro" id="IPR039426">
    <property type="entry name" value="TonB-dep_rcpt-like"/>
</dbReference>
<dbReference type="AlphaFoldDB" id="A0A937APE6"/>
<dbReference type="GO" id="GO:0009279">
    <property type="term" value="C:cell outer membrane"/>
    <property type="evidence" value="ECO:0007669"/>
    <property type="project" value="UniProtKB-SubCell"/>
</dbReference>
<feature type="signal peptide" evidence="9">
    <location>
        <begin position="1"/>
        <end position="19"/>
    </location>
</feature>
<name>A0A937APE6_9BACT</name>
<evidence type="ECO:0000256" key="8">
    <source>
        <dbReference type="PROSITE-ProRule" id="PRU01360"/>
    </source>
</evidence>
<evidence type="ECO:0000259" key="10">
    <source>
        <dbReference type="Pfam" id="PF07715"/>
    </source>
</evidence>
<dbReference type="EMBL" id="JAERQG010000003">
    <property type="protein sequence ID" value="MBL0766392.1"/>
    <property type="molecule type" value="Genomic_DNA"/>
</dbReference>
<organism evidence="11 12">
    <name type="scientific">Marivirga atlantica</name>
    <dbReference type="NCBI Taxonomy" id="1548457"/>
    <lineage>
        <taxon>Bacteria</taxon>
        <taxon>Pseudomonadati</taxon>
        <taxon>Bacteroidota</taxon>
        <taxon>Cytophagia</taxon>
        <taxon>Cytophagales</taxon>
        <taxon>Marivirgaceae</taxon>
        <taxon>Marivirga</taxon>
    </lineage>
</organism>
<keyword evidence="11" id="KW-0121">Carboxypeptidase</keyword>
<keyword evidence="3 8" id="KW-1134">Transmembrane beta strand</keyword>
<keyword evidence="6 8" id="KW-0472">Membrane</keyword>